<feature type="domain" description="HTH deoR-type" evidence="5">
    <location>
        <begin position="6"/>
        <end position="61"/>
    </location>
</feature>
<dbReference type="Pfam" id="PF08220">
    <property type="entry name" value="HTH_DeoR"/>
    <property type="match status" value="1"/>
</dbReference>
<dbReference type="SUPFAM" id="SSF100950">
    <property type="entry name" value="NagB/RpiA/CoA transferase-like"/>
    <property type="match status" value="1"/>
</dbReference>
<dbReference type="PRINTS" id="PR00037">
    <property type="entry name" value="HTHLACR"/>
</dbReference>
<dbReference type="GO" id="GO:0003700">
    <property type="term" value="F:DNA-binding transcription factor activity"/>
    <property type="evidence" value="ECO:0007669"/>
    <property type="project" value="InterPro"/>
</dbReference>
<evidence type="ECO:0000256" key="4">
    <source>
        <dbReference type="ARBA" id="ARBA00023163"/>
    </source>
</evidence>
<dbReference type="AlphaFoldDB" id="A0A9D7HSF0"/>
<name>A0A9D7HSF0_9PROT</name>
<evidence type="ECO:0000313" key="6">
    <source>
        <dbReference type="EMBL" id="MBK6974531.1"/>
    </source>
</evidence>
<keyword evidence="4" id="KW-0804">Transcription</keyword>
<keyword evidence="2" id="KW-0805">Transcription regulation</keyword>
<dbReference type="InterPro" id="IPR014036">
    <property type="entry name" value="DeoR-like_C"/>
</dbReference>
<proteinExistence type="predicted"/>
<dbReference type="InterPro" id="IPR036390">
    <property type="entry name" value="WH_DNA-bd_sf"/>
</dbReference>
<dbReference type="PANTHER" id="PTHR30363">
    <property type="entry name" value="HTH-TYPE TRANSCRIPTIONAL REGULATOR SRLR-RELATED"/>
    <property type="match status" value="1"/>
</dbReference>
<dbReference type="Proteomes" id="UP000807785">
    <property type="component" value="Unassembled WGS sequence"/>
</dbReference>
<evidence type="ECO:0000256" key="1">
    <source>
        <dbReference type="ARBA" id="ARBA00022491"/>
    </source>
</evidence>
<dbReference type="SMART" id="SM01134">
    <property type="entry name" value="DeoRC"/>
    <property type="match status" value="1"/>
</dbReference>
<dbReference type="GO" id="GO:0003677">
    <property type="term" value="F:DNA binding"/>
    <property type="evidence" value="ECO:0007669"/>
    <property type="project" value="UniProtKB-KW"/>
</dbReference>
<organism evidence="6 7">
    <name type="scientific">Candidatus Methylophosphatis roskildensis</name>
    <dbReference type="NCBI Taxonomy" id="2899263"/>
    <lineage>
        <taxon>Bacteria</taxon>
        <taxon>Pseudomonadati</taxon>
        <taxon>Pseudomonadota</taxon>
        <taxon>Betaproteobacteria</taxon>
        <taxon>Nitrosomonadales</taxon>
        <taxon>Sterolibacteriaceae</taxon>
        <taxon>Candidatus Methylophosphatis</taxon>
    </lineage>
</organism>
<dbReference type="PROSITE" id="PS00894">
    <property type="entry name" value="HTH_DEOR_1"/>
    <property type="match status" value="1"/>
</dbReference>
<evidence type="ECO:0000259" key="5">
    <source>
        <dbReference type="PROSITE" id="PS51000"/>
    </source>
</evidence>
<dbReference type="InterPro" id="IPR037171">
    <property type="entry name" value="NagB/RpiA_transferase-like"/>
</dbReference>
<keyword evidence="1" id="KW-0678">Repressor</keyword>
<reference evidence="6" key="1">
    <citation type="submission" date="2020-10" db="EMBL/GenBank/DDBJ databases">
        <title>Connecting structure to function with the recovery of over 1000 high-quality activated sludge metagenome-assembled genomes encoding full-length rRNA genes using long-read sequencing.</title>
        <authorList>
            <person name="Singleton C.M."/>
            <person name="Petriglieri F."/>
            <person name="Kristensen J.M."/>
            <person name="Kirkegaard R.H."/>
            <person name="Michaelsen T.Y."/>
            <person name="Andersen M.H."/>
            <person name="Karst S.M."/>
            <person name="Dueholm M.S."/>
            <person name="Nielsen P.H."/>
            <person name="Albertsen M."/>
        </authorList>
    </citation>
    <scope>NUCLEOTIDE SEQUENCE</scope>
    <source>
        <strain evidence="6">Bjer_18-Q3-R1-45_BAT3C.347</strain>
    </source>
</reference>
<protein>
    <submittedName>
        <fullName evidence="6">DeoR/GlpR transcriptional regulator</fullName>
    </submittedName>
</protein>
<dbReference type="Pfam" id="PF00455">
    <property type="entry name" value="DeoRC"/>
    <property type="match status" value="1"/>
</dbReference>
<dbReference type="InterPro" id="IPR001034">
    <property type="entry name" value="DeoR_HTH"/>
</dbReference>
<accession>A0A9D7HSF0</accession>
<dbReference type="InterPro" id="IPR050313">
    <property type="entry name" value="Carb_Metab_HTH_regulators"/>
</dbReference>
<evidence type="ECO:0000313" key="7">
    <source>
        <dbReference type="Proteomes" id="UP000807785"/>
    </source>
</evidence>
<evidence type="ECO:0000256" key="3">
    <source>
        <dbReference type="ARBA" id="ARBA00023125"/>
    </source>
</evidence>
<sequence length="260" mass="28107">MADHLVDHRLQLILSELAARGECRTRQLAEQFHLSEMTVRRDLQELESRGQLRRVHGGAVLLNRDINYSLRLEHDQAQKQLIGYAATRLLKSGQTVYIDAGTTALALARAIRQGLNHITHLHIVTHGITIATELAGQTPYSVQLIGGDVYQNALSTVGPTALAQISGLAIDVFFMGAGGVDTAMGWSNSNHVEAVVKRAVIDRSKTVCAIADSAKWGQQSYAPIVPLGKVSRWIVNRGLIEEGADAARAAGIAITFADAM</sequence>
<dbReference type="Gene3D" id="3.40.50.1360">
    <property type="match status" value="1"/>
</dbReference>
<dbReference type="Gene3D" id="1.10.10.10">
    <property type="entry name" value="Winged helix-like DNA-binding domain superfamily/Winged helix DNA-binding domain"/>
    <property type="match status" value="1"/>
</dbReference>
<dbReference type="InterPro" id="IPR036388">
    <property type="entry name" value="WH-like_DNA-bd_sf"/>
</dbReference>
<dbReference type="PROSITE" id="PS51000">
    <property type="entry name" value="HTH_DEOR_2"/>
    <property type="match status" value="1"/>
</dbReference>
<keyword evidence="3" id="KW-0238">DNA-binding</keyword>
<comment type="caution">
    <text evidence="6">The sequence shown here is derived from an EMBL/GenBank/DDBJ whole genome shotgun (WGS) entry which is preliminary data.</text>
</comment>
<dbReference type="SUPFAM" id="SSF46785">
    <property type="entry name" value="Winged helix' DNA-binding domain"/>
    <property type="match status" value="1"/>
</dbReference>
<dbReference type="InterPro" id="IPR018356">
    <property type="entry name" value="Tscrpt_reg_HTH_DeoR_CS"/>
</dbReference>
<dbReference type="EMBL" id="JADJEV010000004">
    <property type="protein sequence ID" value="MBK6974531.1"/>
    <property type="molecule type" value="Genomic_DNA"/>
</dbReference>
<dbReference type="PANTHER" id="PTHR30363:SF4">
    <property type="entry name" value="GLYCEROL-3-PHOSPHATE REGULON REPRESSOR"/>
    <property type="match status" value="1"/>
</dbReference>
<evidence type="ECO:0000256" key="2">
    <source>
        <dbReference type="ARBA" id="ARBA00023015"/>
    </source>
</evidence>
<dbReference type="SMART" id="SM00420">
    <property type="entry name" value="HTH_DEOR"/>
    <property type="match status" value="1"/>
</dbReference>
<gene>
    <name evidence="6" type="ORF">IPH26_16835</name>
</gene>